<dbReference type="Gene3D" id="3.30.420.40">
    <property type="match status" value="1"/>
</dbReference>
<evidence type="ECO:0000259" key="2">
    <source>
        <dbReference type="Pfam" id="PF05378"/>
    </source>
</evidence>
<dbReference type="InterPro" id="IPR043129">
    <property type="entry name" value="ATPase_NBD"/>
</dbReference>
<keyword evidence="4" id="KW-1185">Reference proteome</keyword>
<dbReference type="RefSeq" id="WP_131865553.1">
    <property type="nucleotide sequence ID" value="NZ_SMCR01000005.1"/>
</dbReference>
<evidence type="ECO:0000259" key="1">
    <source>
        <dbReference type="Pfam" id="PF01968"/>
    </source>
</evidence>
<dbReference type="Proteomes" id="UP000295719">
    <property type="component" value="Unassembled WGS sequence"/>
</dbReference>
<proteinExistence type="predicted"/>
<reference evidence="3 4" key="1">
    <citation type="submission" date="2019-03" db="EMBL/GenBank/DDBJ databases">
        <title>Genomic Encyclopedia of Type Strains, Phase IV (KMG-IV): sequencing the most valuable type-strain genomes for metagenomic binning, comparative biology and taxonomic classification.</title>
        <authorList>
            <person name="Goeker M."/>
        </authorList>
    </citation>
    <scope>NUCLEOTIDE SEQUENCE [LARGE SCALE GENOMIC DNA]</scope>
    <source>
        <strain evidence="3 4">DSM 19580</strain>
    </source>
</reference>
<organism evidence="3 4">
    <name type="scientific">Biostraticola tofi</name>
    <dbReference type="NCBI Taxonomy" id="466109"/>
    <lineage>
        <taxon>Bacteria</taxon>
        <taxon>Pseudomonadati</taxon>
        <taxon>Pseudomonadota</taxon>
        <taxon>Gammaproteobacteria</taxon>
        <taxon>Enterobacterales</taxon>
        <taxon>Bruguierivoracaceae</taxon>
        <taxon>Biostraticola</taxon>
    </lineage>
</organism>
<dbReference type="OrthoDB" id="9768323at2"/>
<feature type="domain" description="Hydantoinase A/oxoprolinase" evidence="1">
    <location>
        <begin position="195"/>
        <end position="365"/>
    </location>
</feature>
<dbReference type="Pfam" id="PF05378">
    <property type="entry name" value="Hydant_A_N"/>
    <property type="match status" value="1"/>
</dbReference>
<dbReference type="PANTHER" id="PTHR11365:SF10">
    <property type="entry name" value="HYDANTOINASE_OXOPROLINASE"/>
    <property type="match status" value="1"/>
</dbReference>
<evidence type="ECO:0000313" key="4">
    <source>
        <dbReference type="Proteomes" id="UP000295719"/>
    </source>
</evidence>
<feature type="domain" description="Hydantoinase/oxoprolinase N-terminal" evidence="2">
    <location>
        <begin position="5"/>
        <end position="174"/>
    </location>
</feature>
<protein>
    <submittedName>
        <fullName evidence="3">N-methylhydantoinase A/oxoprolinase/acetone carboxylase beta subunit</fullName>
    </submittedName>
</protein>
<comment type="caution">
    <text evidence="3">The sequence shown here is derived from an EMBL/GenBank/DDBJ whole genome shotgun (WGS) entry which is preliminary data.</text>
</comment>
<name>A0A4R3YVL4_9GAMM</name>
<gene>
    <name evidence="3" type="ORF">EDC52_10546</name>
</gene>
<dbReference type="SUPFAM" id="SSF53067">
    <property type="entry name" value="Actin-like ATPase domain"/>
    <property type="match status" value="2"/>
</dbReference>
<dbReference type="PANTHER" id="PTHR11365">
    <property type="entry name" value="5-OXOPROLINASE RELATED"/>
    <property type="match status" value="1"/>
</dbReference>
<accession>A0A4R3YVL4</accession>
<sequence>MSYHLGIDVGGTNTDAVLLDRSTRKVIARTKKPTTADIISGVEQAIGSLLGKANVIKSDIKLAMLGTTCCTNAIVERKDLNSVAHFRLGAPSTTAILPFSDIPDDFRRHMATRLFVVAGGMEYNGDILSPLDEDTLRCHLREIKGEIDAVSVCGVFSPVRSIQEQRAATVIREELGSDIPISLSSQIGSLGLLERENASILNAALFNTARHITKGFHLALEKHAINAETYFSQNDGTLMSLEQAEKYPILTIASGPTNSIRGASWLANVQNALIIDIGGTTTDVGFLVNGFPRESCIAAQIGGVRTNFRMPDIESIGLGGGTIVTITDTGDIQIGPESVGYRLTEKSLVFGGDILTLTDIAVAKGQNILGDPGRVSHLSASLVNRVFKHYVEMIENVIDRMKTHAAPVPVILVGGGAFLLPTCLRGAAEVITPPNADVANAAGVTIAQVSGSVDTIMCLGNKSLDACMLEAQEAARQKAVAAGAQPDTVVIIDLQSMPLAYMPGNSVRIRAKAVGMLTSLC</sequence>
<dbReference type="InterPro" id="IPR045079">
    <property type="entry name" value="Oxoprolinase-like"/>
</dbReference>
<dbReference type="InterPro" id="IPR002821">
    <property type="entry name" value="Hydantoinase_A"/>
</dbReference>
<dbReference type="Pfam" id="PF01968">
    <property type="entry name" value="Hydantoinase_A"/>
    <property type="match status" value="1"/>
</dbReference>
<dbReference type="GO" id="GO:0016787">
    <property type="term" value="F:hydrolase activity"/>
    <property type="evidence" value="ECO:0007669"/>
    <property type="project" value="InterPro"/>
</dbReference>
<dbReference type="AlphaFoldDB" id="A0A4R3YVL4"/>
<dbReference type="InterPro" id="IPR008040">
    <property type="entry name" value="Hydant_A_N"/>
</dbReference>
<dbReference type="EMBL" id="SMCR01000005">
    <property type="protein sequence ID" value="TCV95444.1"/>
    <property type="molecule type" value="Genomic_DNA"/>
</dbReference>
<evidence type="ECO:0000313" key="3">
    <source>
        <dbReference type="EMBL" id="TCV95444.1"/>
    </source>
</evidence>